<dbReference type="Proteomes" id="UP001575181">
    <property type="component" value="Unassembled WGS sequence"/>
</dbReference>
<feature type="transmembrane region" description="Helical" evidence="1">
    <location>
        <begin position="129"/>
        <end position="148"/>
    </location>
</feature>
<reference evidence="3 4" key="1">
    <citation type="submission" date="2024-08" db="EMBL/GenBank/DDBJ databases">
        <title>Whole-genome sequencing of halo(alkali)philic microorganisms from hypersaline lakes.</title>
        <authorList>
            <person name="Sorokin D.Y."/>
            <person name="Merkel A.Y."/>
            <person name="Messina E."/>
            <person name="Yakimov M."/>
        </authorList>
    </citation>
    <scope>NUCLEOTIDE SEQUENCE [LARGE SCALE GENOMIC DNA]</scope>
    <source>
        <strain evidence="3 4">Cl-TMA</strain>
    </source>
</reference>
<sequence>MSTSPRLSAPLVTALVAVLGGVLAPHLVRLPLWLGAGVLGVGMWRVWAARRGSALPGRPARVGLTVVVAGGVGAAFGTLTGLQAGVALLTAMAALKLLELRRRRDALVLLYLGYFLVAAQFLASQAPWTVAYLLAAVWGLTSLLVAVSREAWGEHPWAHAGLAARLALQGLPVMLVLFLFFPRLGSPLWGLPDQGRAVTGLDDRLAPGAISRLSRSDAVAFRATFDGAPPPAGERYWRGPVLAAYDGGTWRPGPGREVSPPRIESRGRPAEYRVLLEPHHREWLFALDLPGGAPGGARVSGRFELLTGEPVHRVRRYRVRSFTEHRIGRGLSEQRRARFLELPPDAHPQARALAREWRRATADSAAVVARGLRYFREGGFAYTLTPPELDGNWVDAFLFGSRRGFCGHYAGAFTFLMRAAGVPARVVTGYLGGTRNPSGDYLIVRQADAHAWTEVWLPDRGWVRVDPTTAVSPARAEEGLDGSVPEDDPVPLMARADGGWLRGVRLRLDALETAWDRWVLGYDAEAQRAVLGRVGLGQWPRMVGALAAGLVLSGGLVALLVLWRGRVRSGPVEAAFGRLERKLARAGLPRHRAEGPRAYAERVAGSRPDLAREVRDLARLYIRLRYEERGGPNDVRSLRRRVAGFSPRRVRAQA</sequence>
<feature type="transmembrane region" description="Helical" evidence="1">
    <location>
        <begin position="59"/>
        <end position="76"/>
    </location>
</feature>
<dbReference type="RefSeq" id="WP_373654987.1">
    <property type="nucleotide sequence ID" value="NZ_JBGUAW010000003.1"/>
</dbReference>
<dbReference type="EMBL" id="JBGUAW010000003">
    <property type="protein sequence ID" value="MFA9460203.1"/>
    <property type="molecule type" value="Genomic_DNA"/>
</dbReference>
<keyword evidence="1" id="KW-0812">Transmembrane</keyword>
<dbReference type="InterPro" id="IPR021878">
    <property type="entry name" value="TgpA_N"/>
</dbReference>
<dbReference type="InterPro" id="IPR025403">
    <property type="entry name" value="TgpA-like_C"/>
</dbReference>
<comment type="caution">
    <text evidence="3">The sequence shown here is derived from an EMBL/GenBank/DDBJ whole genome shotgun (WGS) entry which is preliminary data.</text>
</comment>
<dbReference type="Pfam" id="PF01841">
    <property type="entry name" value="Transglut_core"/>
    <property type="match status" value="1"/>
</dbReference>
<dbReference type="Pfam" id="PF11992">
    <property type="entry name" value="TgpA_N"/>
    <property type="match status" value="1"/>
</dbReference>
<dbReference type="PANTHER" id="PTHR42736">
    <property type="entry name" value="PROTEIN-GLUTAMINE GAMMA-GLUTAMYLTRANSFERASE"/>
    <property type="match status" value="1"/>
</dbReference>
<keyword evidence="1" id="KW-0472">Membrane</keyword>
<dbReference type="InterPro" id="IPR038765">
    <property type="entry name" value="Papain-like_cys_pep_sf"/>
</dbReference>
<gene>
    <name evidence="3" type="ORF">ACERLL_05125</name>
</gene>
<feature type="transmembrane region" description="Helical" evidence="1">
    <location>
        <begin position="542"/>
        <end position="563"/>
    </location>
</feature>
<name>A0ABV4TSJ1_9GAMM</name>
<dbReference type="SUPFAM" id="SSF54001">
    <property type="entry name" value="Cysteine proteinases"/>
    <property type="match status" value="1"/>
</dbReference>
<organism evidence="3 4">
    <name type="scientific">Thiohalorhabdus methylotrophus</name>
    <dbReference type="NCBI Taxonomy" id="3242694"/>
    <lineage>
        <taxon>Bacteria</taxon>
        <taxon>Pseudomonadati</taxon>
        <taxon>Pseudomonadota</taxon>
        <taxon>Gammaproteobacteria</taxon>
        <taxon>Thiohalorhabdales</taxon>
        <taxon>Thiohalorhabdaceae</taxon>
        <taxon>Thiohalorhabdus</taxon>
    </lineage>
</organism>
<feature type="transmembrane region" description="Helical" evidence="1">
    <location>
        <begin position="160"/>
        <end position="181"/>
    </location>
</feature>
<dbReference type="InterPro" id="IPR002931">
    <property type="entry name" value="Transglutaminase-like"/>
</dbReference>
<evidence type="ECO:0000313" key="4">
    <source>
        <dbReference type="Proteomes" id="UP001575181"/>
    </source>
</evidence>
<accession>A0ABV4TSJ1</accession>
<protein>
    <submittedName>
        <fullName evidence="3">DUF3488 and DUF4129 domain-containing transglutaminase family protein</fullName>
    </submittedName>
</protein>
<dbReference type="InterPro" id="IPR052901">
    <property type="entry name" value="Bact_TGase-like"/>
</dbReference>
<dbReference type="Pfam" id="PF13559">
    <property type="entry name" value="DUF4129"/>
    <property type="match status" value="1"/>
</dbReference>
<dbReference type="SMART" id="SM00460">
    <property type="entry name" value="TGc"/>
    <property type="match status" value="1"/>
</dbReference>
<keyword evidence="4" id="KW-1185">Reference proteome</keyword>
<feature type="transmembrane region" description="Helical" evidence="1">
    <location>
        <begin position="106"/>
        <end position="123"/>
    </location>
</feature>
<evidence type="ECO:0000259" key="2">
    <source>
        <dbReference type="SMART" id="SM00460"/>
    </source>
</evidence>
<feature type="domain" description="Transglutaminase-like" evidence="2">
    <location>
        <begin position="398"/>
        <end position="469"/>
    </location>
</feature>
<proteinExistence type="predicted"/>
<dbReference type="Gene3D" id="3.10.620.30">
    <property type="match status" value="1"/>
</dbReference>
<evidence type="ECO:0000313" key="3">
    <source>
        <dbReference type="EMBL" id="MFA9460203.1"/>
    </source>
</evidence>
<evidence type="ECO:0000256" key="1">
    <source>
        <dbReference type="SAM" id="Phobius"/>
    </source>
</evidence>
<keyword evidence="1" id="KW-1133">Transmembrane helix</keyword>
<dbReference type="PANTHER" id="PTHR42736:SF1">
    <property type="entry name" value="PROTEIN-GLUTAMINE GAMMA-GLUTAMYLTRANSFERASE"/>
    <property type="match status" value="1"/>
</dbReference>